<comment type="caution">
    <text evidence="2">The sequence shown here is derived from an EMBL/GenBank/DDBJ whole genome shotgun (WGS) entry which is preliminary data.</text>
</comment>
<protein>
    <submittedName>
        <fullName evidence="2">DUF262 domain-containing protein</fullName>
    </submittedName>
</protein>
<dbReference type="PANTHER" id="PTHR39639:SF1">
    <property type="entry name" value="DUF262 DOMAIN-CONTAINING PROTEIN"/>
    <property type="match status" value="1"/>
</dbReference>
<dbReference type="InterPro" id="IPR004919">
    <property type="entry name" value="GmrSD_N"/>
</dbReference>
<evidence type="ECO:0000313" key="4">
    <source>
        <dbReference type="Proteomes" id="UP000867740"/>
    </source>
</evidence>
<name>A0A8H9PGC8_KLUIN</name>
<dbReference type="Pfam" id="PF03235">
    <property type="entry name" value="GmrSD_N"/>
    <property type="match status" value="1"/>
</dbReference>
<organism evidence="2 4">
    <name type="scientific">Kluyvera intermedia</name>
    <name type="common">Enterobacter intermedius</name>
    <dbReference type="NCBI Taxonomy" id="61648"/>
    <lineage>
        <taxon>Bacteria</taxon>
        <taxon>Pseudomonadati</taxon>
        <taxon>Pseudomonadota</taxon>
        <taxon>Gammaproteobacteria</taxon>
        <taxon>Enterobacterales</taxon>
        <taxon>Enterobacteriaceae</taxon>
        <taxon>Kluyvera</taxon>
    </lineage>
</organism>
<gene>
    <name evidence="2" type="ORF">I8531_004880</name>
    <name evidence="3" type="ORF">I8531_005867</name>
</gene>
<reference evidence="2" key="1">
    <citation type="journal article" date="2018" name="Genome Biol.">
        <title>SKESA: strategic k-mer extension for scrupulous assemblies.</title>
        <authorList>
            <person name="Souvorov A."/>
            <person name="Agarwala R."/>
            <person name="Lipman D.J."/>
        </authorList>
    </citation>
    <scope>NUCLEOTIDE SEQUENCE</scope>
    <source>
        <strain evidence="2">CAVp300</strain>
    </source>
</reference>
<reference evidence="2" key="2">
    <citation type="submission" date="2020-10" db="EMBL/GenBank/DDBJ databases">
        <authorList>
            <consortium name="NCBI Pathogen Detection Project"/>
        </authorList>
    </citation>
    <scope>NUCLEOTIDE SEQUENCE</scope>
    <source>
        <strain evidence="2">CAVp300</strain>
    </source>
</reference>
<sequence>MRDVDDVENDIIELEGQEELELTSHPHQMGTDTEVRIAKEQSSVFELLRREARGQLVLAPDFQRKIVWDRKHQSELIESILMGIPIPLIYLFEDENGVRQIIDGKQRISALKRYINNEFALTDLSMLPDLRGKHFTDIPPLLQAKLEDCQLHSYVIQPPTPEYVKFNIFERVNRGGINLNKQEMRHALYQGIATLLIQNLAEHESFKLATGGGVKSERMRDRYLILRFVAFYLLITEQLPGVEFRSDIDAFLASAMKFINAKASDALIDEVEYACITGMTNIYKTLGSEAFRFSSKSGGKRRPVNMGLFEVLVMVFSQIDLNFLPHNSDLLGFIEEYKSNFDALGVFSGSIDTTEYVKIRFDFAREMIKRIKDAYTN</sequence>
<dbReference type="Proteomes" id="UP000867740">
    <property type="component" value="Unassembled WGS sequence"/>
</dbReference>
<accession>A0A8H9PGC8</accession>
<dbReference type="AlphaFoldDB" id="A0A8H9PGC8"/>
<dbReference type="EMBL" id="DACSUM010000060">
    <property type="protein sequence ID" value="HAT3584496.1"/>
    <property type="molecule type" value="Genomic_DNA"/>
</dbReference>
<dbReference type="PANTHER" id="PTHR39639">
    <property type="entry name" value="CHROMOSOME 16, WHOLE GENOME SHOTGUN SEQUENCE"/>
    <property type="match status" value="1"/>
</dbReference>
<proteinExistence type="predicted"/>
<evidence type="ECO:0000259" key="1">
    <source>
        <dbReference type="Pfam" id="PF03235"/>
    </source>
</evidence>
<evidence type="ECO:0000313" key="3">
    <source>
        <dbReference type="EMBL" id="HAT3585428.1"/>
    </source>
</evidence>
<dbReference type="RefSeq" id="WP_047371971.1">
    <property type="nucleotide sequence ID" value="NZ_CABMNU010000005.1"/>
</dbReference>
<dbReference type="EMBL" id="DACSUM010000149">
    <property type="protein sequence ID" value="HAT3585428.1"/>
    <property type="molecule type" value="Genomic_DNA"/>
</dbReference>
<evidence type="ECO:0000313" key="2">
    <source>
        <dbReference type="EMBL" id="HAT3584496.1"/>
    </source>
</evidence>
<feature type="domain" description="GmrSD restriction endonucleases N-terminal" evidence="1">
    <location>
        <begin position="46"/>
        <end position="189"/>
    </location>
</feature>